<dbReference type="Gene3D" id="2.130.10.10">
    <property type="entry name" value="YVTN repeat-like/Quinoprotein amine dehydrogenase"/>
    <property type="match status" value="2"/>
</dbReference>
<dbReference type="SUPFAM" id="SSF75011">
    <property type="entry name" value="3-carboxy-cis,cis-mucoante lactonizing enzyme"/>
    <property type="match status" value="1"/>
</dbReference>
<proteinExistence type="predicted"/>
<gene>
    <name evidence="2" type="ORF">JCM19300_2921</name>
</gene>
<dbReference type="Gene3D" id="2.60.40.4070">
    <property type="match status" value="1"/>
</dbReference>
<name>A0A090VBH9_9FLAO</name>
<feature type="domain" description="PorZ N-terminal beta-propeller" evidence="1">
    <location>
        <begin position="34"/>
        <end position="196"/>
    </location>
</feature>
<organism evidence="2 3">
    <name type="scientific">Algibacter lectus</name>
    <dbReference type="NCBI Taxonomy" id="221126"/>
    <lineage>
        <taxon>Bacteria</taxon>
        <taxon>Pseudomonadati</taxon>
        <taxon>Bacteroidota</taxon>
        <taxon>Flavobacteriia</taxon>
        <taxon>Flavobacteriales</taxon>
        <taxon>Flavobacteriaceae</taxon>
        <taxon>Algibacter</taxon>
    </lineage>
</organism>
<accession>A0A090VBH9</accession>
<dbReference type="AlphaFoldDB" id="A0A090VBH9"/>
<evidence type="ECO:0000259" key="1">
    <source>
        <dbReference type="Pfam" id="PF21544"/>
    </source>
</evidence>
<dbReference type="EMBL" id="BBNQ01000005">
    <property type="protein sequence ID" value="GAL62170.1"/>
    <property type="molecule type" value="Genomic_DNA"/>
</dbReference>
<dbReference type="InterPro" id="IPR048954">
    <property type="entry name" value="PorZ_N"/>
</dbReference>
<evidence type="ECO:0000313" key="2">
    <source>
        <dbReference type="EMBL" id="GAL62170.1"/>
    </source>
</evidence>
<dbReference type="Pfam" id="PF21544">
    <property type="entry name" value="PorZ_N_b_propeller"/>
    <property type="match status" value="1"/>
</dbReference>
<dbReference type="Proteomes" id="UP000029644">
    <property type="component" value="Unassembled WGS sequence"/>
</dbReference>
<comment type="caution">
    <text evidence="2">The sequence shown here is derived from an EMBL/GenBank/DDBJ whole genome shotgun (WGS) entry which is preliminary data.</text>
</comment>
<dbReference type="Pfam" id="PF07494">
    <property type="entry name" value="Reg_prop"/>
    <property type="match status" value="1"/>
</dbReference>
<dbReference type="InterPro" id="IPR015943">
    <property type="entry name" value="WD40/YVTN_repeat-like_dom_sf"/>
</dbReference>
<dbReference type="InterPro" id="IPR011110">
    <property type="entry name" value="Reg_prop"/>
</dbReference>
<evidence type="ECO:0000313" key="3">
    <source>
        <dbReference type="Proteomes" id="UP000029644"/>
    </source>
</evidence>
<sequence>MLPLVQFAQDFSNLWEGYFSYNQVNEVVTGRNKIYAASENAIFSFDSQTKTLEEITTIQGLSGETISTIYYSEVYELLVVGYENGLIEIVFDEDDDILTVVDIVNKSTILDGDKKINHINANENNVYLSTGYGISVFDLERLEFGDTYFIGDGGIQIEVSQTTIFGDYIYAACLDGGGLKKAPIASPNLIDYKNWEQVSNGDFLSVQTNESKLYTINTGKRLYEINNDVLTSLLVFADTPLKTTSLNEKLIVTTKNDVFVYDVDFNLLAKASDNADFNTNFNAATIDADNIYIGTDNFGVLSTSILNPLNYEEIHPDGPLLNTPFSIQADVNGVWVTYGDYTLDYNPYPLNARGVSHLTKGFWINTDYSDLFGARSLNAISVNPSNINQAFVSSFFSGLLEFNNNEPTVLYNQNNSGLESLVIPTNPSYVDIRVGESIFDNTGLLWTITSRVEKPLKSYNPTNNQWVSYSFESLIEDALNDNLGFDKLVIDRNNTKWIASYSKGVIGFNENNGSPLLKNIDEVDGNLPVNSVRALAADDRNQLWIGTDKGLRVLYNTSGFFTDDNSTAEEVIILEDGIARELLSEQYITDIKVDGANNKWIGTIDAGVFYLSSDGQETIYHFTTDNSPLPSNAISEISIEETNSIIYLATDRGLVSFKSGGSGSSEDLETVYAYPNPVRPNFDIVEKKVKIKNISDNVNIKITDIEGNLVAEAQSRINLRYNNYNLEIDGGTVFWNGRNMANNVVSSGVYLIMISDLDTFETKVVKLMVVR</sequence>
<reference evidence="2 3" key="1">
    <citation type="journal article" date="2014" name="Genome Announc.">
        <title>Draft Genome Sequences of Marine Flavobacterium Algibacter lectus Strains SS8 and NR4.</title>
        <authorList>
            <person name="Takatani N."/>
            <person name="Nakanishi M."/>
            <person name="Meirelles P."/>
            <person name="Mino S."/>
            <person name="Suda W."/>
            <person name="Oshima K."/>
            <person name="Hattori M."/>
            <person name="Ohkuma M."/>
            <person name="Hosokawa M."/>
            <person name="Miyashita K."/>
            <person name="Thompson F.L."/>
            <person name="Niwa A."/>
            <person name="Sawabe T."/>
            <person name="Sawabe T."/>
        </authorList>
    </citation>
    <scope>NUCLEOTIDE SEQUENCE [LARGE SCALE GENOMIC DNA]</scope>
    <source>
        <strain evidence="2 3">JCM 19300</strain>
    </source>
</reference>
<protein>
    <submittedName>
        <fullName evidence="2">Immunoreactive 84kD antigen PG93</fullName>
    </submittedName>
</protein>